<keyword evidence="7 13" id="KW-0406">Ion transport</keyword>
<dbReference type="GO" id="GO:0005886">
    <property type="term" value="C:plasma membrane"/>
    <property type="evidence" value="ECO:0007669"/>
    <property type="project" value="UniProtKB-SubCell"/>
</dbReference>
<name>A0A4P7QJZ7_9CORY</name>
<feature type="transmembrane region" description="Helical" evidence="13">
    <location>
        <begin position="32"/>
        <end position="55"/>
    </location>
</feature>
<dbReference type="GO" id="GO:0046872">
    <property type="term" value="F:metal ion binding"/>
    <property type="evidence" value="ECO:0007669"/>
    <property type="project" value="UniProtKB-KW"/>
</dbReference>
<organism evidence="14 15">
    <name type="scientific">Corynebacterium endometrii</name>
    <dbReference type="NCBI Taxonomy" id="2488819"/>
    <lineage>
        <taxon>Bacteria</taxon>
        <taxon>Bacillati</taxon>
        <taxon>Actinomycetota</taxon>
        <taxon>Actinomycetes</taxon>
        <taxon>Mycobacteriales</taxon>
        <taxon>Corynebacteriaceae</taxon>
        <taxon>Corynebacterium</taxon>
    </lineage>
</organism>
<keyword evidence="2 13" id="KW-0813">Transport</keyword>
<dbReference type="HAMAP" id="MF_00454">
    <property type="entry name" value="FluC"/>
    <property type="match status" value="1"/>
</dbReference>
<protein>
    <recommendedName>
        <fullName evidence="13">Fluoride-specific ion channel FluC</fullName>
    </recommendedName>
</protein>
<dbReference type="OrthoDB" id="5148600at2"/>
<dbReference type="GO" id="GO:0140114">
    <property type="term" value="P:cellular detoxification of fluoride"/>
    <property type="evidence" value="ECO:0007669"/>
    <property type="project" value="UniProtKB-UniRule"/>
</dbReference>
<evidence type="ECO:0000256" key="11">
    <source>
        <dbReference type="ARBA" id="ARBA00035585"/>
    </source>
</evidence>
<evidence type="ECO:0000256" key="13">
    <source>
        <dbReference type="HAMAP-Rule" id="MF_00454"/>
    </source>
</evidence>
<feature type="transmembrane region" description="Helical" evidence="13">
    <location>
        <begin position="62"/>
        <end position="79"/>
    </location>
</feature>
<evidence type="ECO:0000256" key="9">
    <source>
        <dbReference type="ARBA" id="ARBA00023303"/>
    </source>
</evidence>
<evidence type="ECO:0000256" key="7">
    <source>
        <dbReference type="ARBA" id="ARBA00023065"/>
    </source>
</evidence>
<dbReference type="KEGG" id="cee:CENDO_09320"/>
<evidence type="ECO:0000256" key="5">
    <source>
        <dbReference type="ARBA" id="ARBA00022723"/>
    </source>
</evidence>
<keyword evidence="6 13" id="KW-1133">Transmembrane helix</keyword>
<evidence type="ECO:0000313" key="14">
    <source>
        <dbReference type="EMBL" id="QCB29127.1"/>
    </source>
</evidence>
<evidence type="ECO:0000256" key="2">
    <source>
        <dbReference type="ARBA" id="ARBA00022448"/>
    </source>
</evidence>
<evidence type="ECO:0000256" key="10">
    <source>
        <dbReference type="ARBA" id="ARBA00035120"/>
    </source>
</evidence>
<keyword evidence="4 13" id="KW-0812">Transmembrane</keyword>
<dbReference type="Proteomes" id="UP000296352">
    <property type="component" value="Chromosome"/>
</dbReference>
<dbReference type="Pfam" id="PF02537">
    <property type="entry name" value="CRCB"/>
    <property type="match status" value="1"/>
</dbReference>
<comment type="subcellular location">
    <subcellularLocation>
        <location evidence="1 13">Cell membrane</location>
        <topology evidence="1 13">Multi-pass membrane protein</topology>
    </subcellularLocation>
</comment>
<evidence type="ECO:0000256" key="4">
    <source>
        <dbReference type="ARBA" id="ARBA00022692"/>
    </source>
</evidence>
<comment type="catalytic activity">
    <reaction evidence="11">
        <text>fluoride(in) = fluoride(out)</text>
        <dbReference type="Rhea" id="RHEA:76159"/>
        <dbReference type="ChEBI" id="CHEBI:17051"/>
    </reaction>
    <physiologicalReaction direction="left-to-right" evidence="11">
        <dbReference type="Rhea" id="RHEA:76160"/>
    </physiologicalReaction>
</comment>
<evidence type="ECO:0000256" key="6">
    <source>
        <dbReference type="ARBA" id="ARBA00022989"/>
    </source>
</evidence>
<keyword evidence="9 13" id="KW-0407">Ion channel</keyword>
<comment type="activity regulation">
    <text evidence="13">Na(+) is not transported, but it plays an essential structural role and its presence is essential for fluoride channel function.</text>
</comment>
<proteinExistence type="inferred from homology"/>
<reference evidence="14 15" key="1">
    <citation type="submission" date="2019-04" db="EMBL/GenBank/DDBJ databases">
        <title>Corynebacterium endometrii sp. nov., isolated from the uterus of a cow with endometritis.</title>
        <authorList>
            <person name="Ballas P."/>
            <person name="Ruckert C."/>
            <person name="Wagener K."/>
            <person name="Drillich M."/>
            <person name="Kaempfer P."/>
            <person name="Busse H.-J."/>
            <person name="Ehling-Schulz M."/>
        </authorList>
    </citation>
    <scope>NUCLEOTIDE SEQUENCE [LARGE SCALE GENOMIC DNA]</scope>
    <source>
        <strain evidence="14 15">LMM-1653</strain>
    </source>
</reference>
<keyword evidence="8 13" id="KW-0472">Membrane</keyword>
<dbReference type="InterPro" id="IPR003691">
    <property type="entry name" value="FluC"/>
</dbReference>
<dbReference type="PANTHER" id="PTHR28259">
    <property type="entry name" value="FLUORIDE EXPORT PROTEIN 1-RELATED"/>
    <property type="match status" value="1"/>
</dbReference>
<keyword evidence="3 13" id="KW-1003">Cell membrane</keyword>
<feature type="binding site" evidence="13">
    <location>
        <position position="76"/>
    </location>
    <ligand>
        <name>Na(+)</name>
        <dbReference type="ChEBI" id="CHEBI:29101"/>
        <note>structural</note>
    </ligand>
</feature>
<accession>A0A4P7QJZ7</accession>
<feature type="binding site" evidence="13">
    <location>
        <position position="73"/>
    </location>
    <ligand>
        <name>Na(+)</name>
        <dbReference type="ChEBI" id="CHEBI:29101"/>
        <note>structural</note>
    </ligand>
</feature>
<evidence type="ECO:0000256" key="8">
    <source>
        <dbReference type="ARBA" id="ARBA00023136"/>
    </source>
</evidence>
<dbReference type="GO" id="GO:0062054">
    <property type="term" value="F:fluoride channel activity"/>
    <property type="evidence" value="ECO:0007669"/>
    <property type="project" value="UniProtKB-UniRule"/>
</dbReference>
<keyword evidence="5 13" id="KW-0479">Metal-binding</keyword>
<evidence type="ECO:0000256" key="12">
    <source>
        <dbReference type="ARBA" id="ARBA00049940"/>
    </source>
</evidence>
<comment type="function">
    <text evidence="12 13">Fluoride-specific ion channel. Important for reducing fluoride concentration in the cell, thus reducing its toxicity.</text>
</comment>
<keyword evidence="15" id="KW-1185">Reference proteome</keyword>
<feature type="transmembrane region" description="Helical" evidence="13">
    <location>
        <begin position="99"/>
        <end position="120"/>
    </location>
</feature>
<dbReference type="AlphaFoldDB" id="A0A4P7QJZ7"/>
<evidence type="ECO:0000256" key="3">
    <source>
        <dbReference type="ARBA" id="ARBA00022475"/>
    </source>
</evidence>
<sequence>MTMVPVLLCTFAGAFAGGMLRYGFSRLLPSPVSTFASNVLGSLAAGVCVGLLALSEFPREDLISAAAAAGFAGGLSTWSTMAKELAEMLKAQRYRDFTVYLGFSVAIGIVAAWRGGLWAARIAGGF</sequence>
<dbReference type="PANTHER" id="PTHR28259:SF16">
    <property type="entry name" value="FLUORIDE-SPECIFIC ION CHANNEL FLUC 2"/>
    <property type="match status" value="1"/>
</dbReference>
<gene>
    <name evidence="13 14" type="primary">crcB</name>
    <name evidence="13" type="synonym">fluC</name>
    <name evidence="14" type="ORF">CENDO_09320</name>
</gene>
<keyword evidence="13" id="KW-0915">Sodium</keyword>
<dbReference type="RefSeq" id="WP_136141763.1">
    <property type="nucleotide sequence ID" value="NZ_CP039247.1"/>
</dbReference>
<dbReference type="EMBL" id="CP039247">
    <property type="protein sequence ID" value="QCB29127.1"/>
    <property type="molecule type" value="Genomic_DNA"/>
</dbReference>
<evidence type="ECO:0000313" key="15">
    <source>
        <dbReference type="Proteomes" id="UP000296352"/>
    </source>
</evidence>
<comment type="similarity">
    <text evidence="10 13">Belongs to the fluoride channel Fluc/FEX (TC 1.A.43) family.</text>
</comment>
<evidence type="ECO:0000256" key="1">
    <source>
        <dbReference type="ARBA" id="ARBA00004651"/>
    </source>
</evidence>